<proteinExistence type="inferred from homology"/>
<sequence length="505" mass="57993">MEEVDSIILHFLRQLNINIDDGVKNICDLPVETIIESASKCLITINQSLKVPIKLPTGISHRIEVAAQIASICKDLGYKNDVGYQTFLYYNEAELRQVFMFLIERLPNEGKQKTADAIDTNRKSLLLRNIKYKIGEEMNLIWIPPCCNLPSQQSIGDFTYSKVNCDQTTIKTSLTKEELVQKLLKMKEIINKKQALPITHLEEIKNVCIDETNMACEINKSLKELKEIAIHLRQKLDTLESERNVMDVEYSQAIKSCERAEADMKNVQNILNSIGITDIENEGAIDNTLEKVQNNINMLHRKSEELTSKNLSLKVEIDKIRSSMALSESERSKCRNILINLKQNAKDMKDEYEKKEKIKKQLKINYEKLKGGNKRSTYTKRILEIISNVDKQNMEIKKILEDTRQLQKEINSLEGQLDRCFTLADETLFKDAKKDDQAKKAYKLLALLHSECNTIVSLVNDTGSLARDIVDLEDNIKNEKAKRTEDILKKINLDLTQMQKESIPN</sequence>
<dbReference type="Proteomes" id="UP001652740">
    <property type="component" value="Unplaced"/>
</dbReference>
<evidence type="ECO:0000256" key="3">
    <source>
        <dbReference type="SAM" id="Coils"/>
    </source>
</evidence>
<gene>
    <name evidence="7" type="primary">LOC113509115</name>
</gene>
<comment type="similarity">
    <text evidence="1">Belongs to the CCDC22 family.</text>
</comment>
<name>A0ABM3MJP9_GALME</name>
<reference evidence="7" key="1">
    <citation type="submission" date="2025-08" db="UniProtKB">
        <authorList>
            <consortium name="RefSeq"/>
        </authorList>
    </citation>
    <scope>IDENTIFICATION</scope>
    <source>
        <tissue evidence="7">Whole larvae</tissue>
    </source>
</reference>
<feature type="coiled-coil region" evidence="3">
    <location>
        <begin position="222"/>
        <end position="365"/>
    </location>
</feature>
<dbReference type="PANTHER" id="PTHR15668:SF4">
    <property type="entry name" value="COILED-COIL DOMAIN-CONTAINING PROTEIN 22"/>
    <property type="match status" value="1"/>
</dbReference>
<feature type="domain" description="CCDC22 coiled-coil" evidence="4">
    <location>
        <begin position="208"/>
        <end position="482"/>
    </location>
</feature>
<evidence type="ECO:0000259" key="4">
    <source>
        <dbReference type="Pfam" id="PF05667"/>
    </source>
</evidence>
<dbReference type="InterPro" id="IPR048349">
    <property type="entry name" value="CCDC22_N"/>
</dbReference>
<dbReference type="InterPro" id="IPR008530">
    <property type="entry name" value="CCDC22"/>
</dbReference>
<dbReference type="RefSeq" id="XP_052751610.1">
    <property type="nucleotide sequence ID" value="XM_052895650.1"/>
</dbReference>
<keyword evidence="3" id="KW-0175">Coiled coil</keyword>
<dbReference type="PANTHER" id="PTHR15668">
    <property type="entry name" value="JM1 PROTEIN"/>
    <property type="match status" value="1"/>
</dbReference>
<evidence type="ECO:0000256" key="1">
    <source>
        <dbReference type="ARBA" id="ARBA00006438"/>
    </source>
</evidence>
<feature type="domain" description="CCDC22 N-terminal" evidence="5">
    <location>
        <begin position="1"/>
        <end position="107"/>
    </location>
</feature>
<evidence type="ECO:0000313" key="6">
    <source>
        <dbReference type="Proteomes" id="UP001652740"/>
    </source>
</evidence>
<protein>
    <recommendedName>
        <fullName evidence="2">Coiled-coil domain-containing protein 22 homolog</fullName>
    </recommendedName>
</protein>
<evidence type="ECO:0000313" key="7">
    <source>
        <dbReference type="RefSeq" id="XP_052751610.1"/>
    </source>
</evidence>
<feature type="coiled-coil region" evidence="3">
    <location>
        <begin position="389"/>
        <end position="416"/>
    </location>
</feature>
<dbReference type="GeneID" id="113509115"/>
<evidence type="ECO:0000259" key="5">
    <source>
        <dbReference type="Pfam" id="PF21674"/>
    </source>
</evidence>
<keyword evidence="6" id="KW-1185">Reference proteome</keyword>
<dbReference type="Pfam" id="PF05667">
    <property type="entry name" value="CCDC22_CC"/>
    <property type="match status" value="1"/>
</dbReference>
<organism evidence="6 7">
    <name type="scientific">Galleria mellonella</name>
    <name type="common">Greater wax moth</name>
    <dbReference type="NCBI Taxonomy" id="7137"/>
    <lineage>
        <taxon>Eukaryota</taxon>
        <taxon>Metazoa</taxon>
        <taxon>Ecdysozoa</taxon>
        <taxon>Arthropoda</taxon>
        <taxon>Hexapoda</taxon>
        <taxon>Insecta</taxon>
        <taxon>Pterygota</taxon>
        <taxon>Neoptera</taxon>
        <taxon>Endopterygota</taxon>
        <taxon>Lepidoptera</taxon>
        <taxon>Glossata</taxon>
        <taxon>Ditrysia</taxon>
        <taxon>Pyraloidea</taxon>
        <taxon>Pyralidae</taxon>
        <taxon>Galleriinae</taxon>
        <taxon>Galleria</taxon>
    </lineage>
</organism>
<dbReference type="InterPro" id="IPR048348">
    <property type="entry name" value="CCDC22_CC"/>
</dbReference>
<accession>A0ABM3MJP9</accession>
<dbReference type="Pfam" id="PF21674">
    <property type="entry name" value="CCDC22_N"/>
    <property type="match status" value="1"/>
</dbReference>
<evidence type="ECO:0000256" key="2">
    <source>
        <dbReference type="ARBA" id="ARBA00017553"/>
    </source>
</evidence>